<proteinExistence type="predicted"/>
<evidence type="ECO:0000256" key="3">
    <source>
        <dbReference type="ARBA" id="ARBA00022603"/>
    </source>
</evidence>
<dbReference type="InterPro" id="IPR014008">
    <property type="entry name" value="Cbl_synth_MTase_CbiT"/>
</dbReference>
<sequence length="457" mass="48116">MRGVKTQAMLPGMTPMSARPAKGKDQAEKPDEWPPISEMLQSLVVFESATQKSAPVTVMGIASGCVDLTLQQRALLNEADVLCAGHALLAAIAPEAENTLQLVCPLDPVLARIEQLHAAGKRVLVAADGDPLFFGIGASLVRRLGADVVRILPAVSCLQLACARLGLPSHNVVCLSLHGRDDMAPLNAATGADAPLFVLTDGHTRPDALARHLLDRGVDWFFAHIFENLNTPDETATHVSLDKAAGMHFGPACTLVLTPVGKARRPCLGLNAQDLAAESSLVTKAPVRAAALALLRIEPAHAVWDLGSGSGAMALEAAALAHQGRVTAVEKKPERAVCIEENRRRFGAATVDVHLGEAPQCLAALPDPQRVFIGGGLSGEQGRDILHHASLRLPPGGRIAVNCALLNTLHLCRDFFDSLGWPVVIVSIQAAEARPLGSDVHLAALNPVFVLAAQKPA</sequence>
<evidence type="ECO:0000259" key="7">
    <source>
        <dbReference type="Pfam" id="PF00590"/>
    </source>
</evidence>
<evidence type="ECO:0000256" key="4">
    <source>
        <dbReference type="ARBA" id="ARBA00022679"/>
    </source>
</evidence>
<dbReference type="InterPro" id="IPR029063">
    <property type="entry name" value="SAM-dependent_MTases_sf"/>
</dbReference>
<dbReference type="OrthoDB" id="9787825at2"/>
<accession>A0A1J1DYX0</accession>
<name>A0A1J1DYX0_9BACT</name>
<dbReference type="Gene3D" id="3.40.1010.10">
    <property type="entry name" value="Cobalt-precorrin-4 Transmethylase, Domain 1"/>
    <property type="match status" value="1"/>
</dbReference>
<feature type="compositionally biased region" description="Basic and acidic residues" evidence="6">
    <location>
        <begin position="22"/>
        <end position="31"/>
    </location>
</feature>
<dbReference type="Pfam" id="PF01135">
    <property type="entry name" value="PCMT"/>
    <property type="match status" value="1"/>
</dbReference>
<dbReference type="SUPFAM" id="SSF53335">
    <property type="entry name" value="S-adenosyl-L-methionine-dependent methyltransferases"/>
    <property type="match status" value="1"/>
</dbReference>
<dbReference type="InterPro" id="IPR012818">
    <property type="entry name" value="CbiE"/>
</dbReference>
<dbReference type="Gene3D" id="3.30.950.10">
    <property type="entry name" value="Methyltransferase, Cobalt-precorrin-4 Transmethylase, Domain 2"/>
    <property type="match status" value="1"/>
</dbReference>
<dbReference type="GO" id="GO:0032259">
    <property type="term" value="P:methylation"/>
    <property type="evidence" value="ECO:0007669"/>
    <property type="project" value="UniProtKB-KW"/>
</dbReference>
<dbReference type="PANTHER" id="PTHR43182">
    <property type="entry name" value="COBALT-PRECORRIN-6B C(15)-METHYLTRANSFERASE (DECARBOXYLATING)"/>
    <property type="match status" value="1"/>
</dbReference>
<evidence type="ECO:0000256" key="5">
    <source>
        <dbReference type="ARBA" id="ARBA00022691"/>
    </source>
</evidence>
<dbReference type="InterPro" id="IPR000878">
    <property type="entry name" value="4pyrrol_Mease"/>
</dbReference>
<protein>
    <submittedName>
        <fullName evidence="8">Precorrin-6Y C5,15-methyltransferase</fullName>
    </submittedName>
</protein>
<feature type="region of interest" description="Disordered" evidence="6">
    <location>
        <begin position="1"/>
        <end position="31"/>
    </location>
</feature>
<keyword evidence="4 8" id="KW-0808">Transferase</keyword>
<evidence type="ECO:0000256" key="1">
    <source>
        <dbReference type="ARBA" id="ARBA00004953"/>
    </source>
</evidence>
<keyword evidence="5" id="KW-0949">S-adenosyl-L-methionine</keyword>
<evidence type="ECO:0000256" key="2">
    <source>
        <dbReference type="ARBA" id="ARBA00022573"/>
    </source>
</evidence>
<evidence type="ECO:0000256" key="6">
    <source>
        <dbReference type="SAM" id="MobiDB-lite"/>
    </source>
</evidence>
<dbReference type="NCBIfam" id="TIGR02469">
    <property type="entry name" value="CbiT"/>
    <property type="match status" value="1"/>
</dbReference>
<dbReference type="PANTHER" id="PTHR43182:SF1">
    <property type="entry name" value="COBALT-PRECORRIN-7 C(5)-METHYLTRANSFERASE"/>
    <property type="match status" value="1"/>
</dbReference>
<dbReference type="InterPro" id="IPR014776">
    <property type="entry name" value="4pyrrole_Mease_sub2"/>
</dbReference>
<keyword evidence="9" id="KW-1185">Reference proteome</keyword>
<dbReference type="InterPro" id="IPR035996">
    <property type="entry name" value="4pyrrol_Methylase_sf"/>
</dbReference>
<keyword evidence="3 8" id="KW-0489">Methyltransferase</keyword>
<feature type="domain" description="Tetrapyrrole methylase" evidence="7">
    <location>
        <begin position="65"/>
        <end position="244"/>
    </location>
</feature>
<gene>
    <name evidence="8" type="primary">cbiET</name>
    <name evidence="8" type="ORF">RSDT_0814</name>
</gene>
<dbReference type="GO" id="GO:0009236">
    <property type="term" value="P:cobalamin biosynthetic process"/>
    <property type="evidence" value="ECO:0007669"/>
    <property type="project" value="UniProtKB-UniPathway"/>
</dbReference>
<evidence type="ECO:0000313" key="8">
    <source>
        <dbReference type="EMBL" id="BAV92326.1"/>
    </source>
</evidence>
<dbReference type="AlphaFoldDB" id="A0A1J1DYX0"/>
<dbReference type="NCBIfam" id="TIGR02467">
    <property type="entry name" value="CbiE"/>
    <property type="match status" value="1"/>
</dbReference>
<dbReference type="PIRSF" id="PIRSF036428">
    <property type="entry name" value="CobL"/>
    <property type="match status" value="1"/>
</dbReference>
<dbReference type="InterPro" id="IPR050714">
    <property type="entry name" value="Cobalamin_biosynth_MTase"/>
</dbReference>
<dbReference type="GO" id="GO:0008276">
    <property type="term" value="F:protein methyltransferase activity"/>
    <property type="evidence" value="ECO:0007669"/>
    <property type="project" value="InterPro"/>
</dbReference>
<dbReference type="RefSeq" id="WP_096399838.1">
    <property type="nucleotide sequence ID" value="NZ_AP017368.1"/>
</dbReference>
<dbReference type="Gene3D" id="3.40.50.150">
    <property type="entry name" value="Vaccinia Virus protein VP39"/>
    <property type="match status" value="1"/>
</dbReference>
<dbReference type="InterPro" id="IPR014777">
    <property type="entry name" value="4pyrrole_Mease_sub1"/>
</dbReference>
<dbReference type="UniPathway" id="UPA00148"/>
<reference evidence="8 9" key="1">
    <citation type="journal article" date="2017" name="ISME J.">
        <title>Genome of 'Ca. Desulfovibrio trichonymphae', an H2-oxidizing bacterium in a tripartite symbiotic system within a protist cell in the termite gut.</title>
        <authorList>
            <person name="Kuwahara H."/>
            <person name="Yuki M."/>
            <person name="Izawa K."/>
            <person name="Ohkuma M."/>
            <person name="Hongoh Y."/>
        </authorList>
    </citation>
    <scope>NUCLEOTIDE SEQUENCE [LARGE SCALE GENOMIC DNA]</scope>
    <source>
        <strain evidence="8 9">Rs-N31</strain>
    </source>
</reference>
<dbReference type="KEGG" id="dtr:RSDT_0814"/>
<dbReference type="Pfam" id="PF00590">
    <property type="entry name" value="TP_methylase"/>
    <property type="match status" value="1"/>
</dbReference>
<comment type="pathway">
    <text evidence="1">Cofactor biosynthesis; adenosylcobalamin biosynthesis.</text>
</comment>
<organism evidence="8 9">
    <name type="scientific">Candidatus Desulfovibrio trichonymphae</name>
    <dbReference type="NCBI Taxonomy" id="1725232"/>
    <lineage>
        <taxon>Bacteria</taxon>
        <taxon>Pseudomonadati</taxon>
        <taxon>Thermodesulfobacteriota</taxon>
        <taxon>Desulfovibrionia</taxon>
        <taxon>Desulfovibrionales</taxon>
        <taxon>Desulfovibrionaceae</taxon>
        <taxon>Desulfovibrio</taxon>
    </lineage>
</organism>
<evidence type="ECO:0000313" key="9">
    <source>
        <dbReference type="Proteomes" id="UP000242645"/>
    </source>
</evidence>
<dbReference type="CDD" id="cd11644">
    <property type="entry name" value="Precorrin-6Y-MT"/>
    <property type="match status" value="1"/>
</dbReference>
<dbReference type="Proteomes" id="UP000242645">
    <property type="component" value="Chromosome"/>
</dbReference>
<dbReference type="SUPFAM" id="SSF53790">
    <property type="entry name" value="Tetrapyrrole methylase"/>
    <property type="match status" value="1"/>
</dbReference>
<dbReference type="EMBL" id="AP017368">
    <property type="protein sequence ID" value="BAV92326.1"/>
    <property type="molecule type" value="Genomic_DNA"/>
</dbReference>
<dbReference type="InterPro" id="IPR006365">
    <property type="entry name" value="Cbl_synth_CobL"/>
</dbReference>
<keyword evidence="2" id="KW-0169">Cobalamin biosynthesis</keyword>